<keyword evidence="5 11" id="KW-0297">G-protein coupled receptor</keyword>
<evidence type="ECO:0000256" key="4">
    <source>
        <dbReference type="ARBA" id="ARBA00022989"/>
    </source>
</evidence>
<dbReference type="PRINTS" id="PR00425">
    <property type="entry name" value="BRADYKININR"/>
</dbReference>
<evidence type="ECO:0000256" key="7">
    <source>
        <dbReference type="ARBA" id="ARBA00023157"/>
    </source>
</evidence>
<dbReference type="InterPro" id="IPR017452">
    <property type="entry name" value="GPCR_Rhodpsn_7TM"/>
</dbReference>
<dbReference type="PROSITE" id="PS50262">
    <property type="entry name" value="G_PROTEIN_RECEP_F1_2"/>
    <property type="match status" value="1"/>
</dbReference>
<dbReference type="GO" id="GO:0019957">
    <property type="term" value="F:C-C chemokine binding"/>
    <property type="evidence" value="ECO:0007669"/>
    <property type="project" value="TreeGrafter"/>
</dbReference>
<keyword evidence="9" id="KW-0325">Glycoprotein</keyword>
<evidence type="ECO:0000256" key="6">
    <source>
        <dbReference type="ARBA" id="ARBA00023136"/>
    </source>
</evidence>
<name>A0A4Z2EXM9_9TELE</name>
<dbReference type="AlphaFoldDB" id="A0A4Z2EXM9"/>
<evidence type="ECO:0000256" key="10">
    <source>
        <dbReference type="ARBA" id="ARBA00023224"/>
    </source>
</evidence>
<comment type="caution">
    <text evidence="15">The sequence shown here is derived from an EMBL/GenBank/DDBJ whole genome shotgun (WGS) entry which is preliminary data.</text>
</comment>
<dbReference type="GO" id="GO:0007204">
    <property type="term" value="P:positive regulation of cytosolic calcium ion concentration"/>
    <property type="evidence" value="ECO:0007669"/>
    <property type="project" value="TreeGrafter"/>
</dbReference>
<feature type="transmembrane region" description="Helical" evidence="13">
    <location>
        <begin position="102"/>
        <end position="127"/>
    </location>
</feature>
<feature type="transmembrane region" description="Helical" evidence="13">
    <location>
        <begin position="148"/>
        <end position="171"/>
    </location>
</feature>
<keyword evidence="7" id="KW-1015">Disulfide bond</keyword>
<dbReference type="InterPro" id="IPR050119">
    <property type="entry name" value="CCR1-9-like"/>
</dbReference>
<dbReference type="Gene3D" id="1.20.1070.10">
    <property type="entry name" value="Rhodopsin 7-helix transmembrane proteins"/>
    <property type="match status" value="1"/>
</dbReference>
<feature type="region of interest" description="Disordered" evidence="12">
    <location>
        <begin position="1"/>
        <end position="23"/>
    </location>
</feature>
<comment type="similarity">
    <text evidence="11">Belongs to the G-protein coupled receptor 1 family.</text>
</comment>
<evidence type="ECO:0000256" key="1">
    <source>
        <dbReference type="ARBA" id="ARBA00004651"/>
    </source>
</evidence>
<dbReference type="InterPro" id="IPR000276">
    <property type="entry name" value="GPCR_Rhodpsn"/>
</dbReference>
<evidence type="ECO:0000313" key="16">
    <source>
        <dbReference type="Proteomes" id="UP000314294"/>
    </source>
</evidence>
<dbReference type="GO" id="GO:0019722">
    <property type="term" value="P:calcium-mediated signaling"/>
    <property type="evidence" value="ECO:0007669"/>
    <property type="project" value="TreeGrafter"/>
</dbReference>
<dbReference type="PRINTS" id="PR00237">
    <property type="entry name" value="GPCRRHODOPSN"/>
</dbReference>
<dbReference type="GO" id="GO:0060326">
    <property type="term" value="P:cell chemotaxis"/>
    <property type="evidence" value="ECO:0007669"/>
    <property type="project" value="TreeGrafter"/>
</dbReference>
<dbReference type="PROSITE" id="PS00237">
    <property type="entry name" value="G_PROTEIN_RECEP_F1_1"/>
    <property type="match status" value="1"/>
</dbReference>
<feature type="transmembrane region" description="Helical" evidence="13">
    <location>
        <begin position="203"/>
        <end position="222"/>
    </location>
</feature>
<gene>
    <name evidence="15" type="primary">Bdkrb2_0</name>
    <name evidence="15" type="ORF">EYF80_056740</name>
</gene>
<keyword evidence="8 11" id="KW-0675">Receptor</keyword>
<keyword evidence="3 11" id="KW-0812">Transmembrane</keyword>
<evidence type="ECO:0000256" key="12">
    <source>
        <dbReference type="SAM" id="MobiDB-lite"/>
    </source>
</evidence>
<evidence type="ECO:0000256" key="13">
    <source>
        <dbReference type="SAM" id="Phobius"/>
    </source>
</evidence>
<protein>
    <submittedName>
        <fullName evidence="15">B2 bradykinin receptor</fullName>
    </submittedName>
</protein>
<proteinExistence type="inferred from homology"/>
<feature type="transmembrane region" description="Helical" evidence="13">
    <location>
        <begin position="288"/>
        <end position="311"/>
    </location>
</feature>
<feature type="domain" description="G-protein coupled receptors family 1 profile" evidence="14">
    <location>
        <begin position="50"/>
        <end position="304"/>
    </location>
</feature>
<keyword evidence="16" id="KW-1185">Reference proteome</keyword>
<dbReference type="OrthoDB" id="6076970at2759"/>
<dbReference type="Pfam" id="PF00001">
    <property type="entry name" value="7tm_1"/>
    <property type="match status" value="1"/>
</dbReference>
<evidence type="ECO:0000256" key="9">
    <source>
        <dbReference type="ARBA" id="ARBA00023180"/>
    </source>
</evidence>
<accession>A0A4Z2EXM9</accession>
<dbReference type="GO" id="GO:0009897">
    <property type="term" value="C:external side of plasma membrane"/>
    <property type="evidence" value="ECO:0007669"/>
    <property type="project" value="TreeGrafter"/>
</dbReference>
<evidence type="ECO:0000256" key="2">
    <source>
        <dbReference type="ARBA" id="ARBA00022475"/>
    </source>
</evidence>
<dbReference type="SUPFAM" id="SSF81321">
    <property type="entry name" value="Family A G protein-coupled receptor-like"/>
    <property type="match status" value="1"/>
</dbReference>
<dbReference type="Proteomes" id="UP000314294">
    <property type="component" value="Unassembled WGS sequence"/>
</dbReference>
<organism evidence="15 16">
    <name type="scientific">Liparis tanakae</name>
    <name type="common">Tanaka's snailfish</name>
    <dbReference type="NCBI Taxonomy" id="230148"/>
    <lineage>
        <taxon>Eukaryota</taxon>
        <taxon>Metazoa</taxon>
        <taxon>Chordata</taxon>
        <taxon>Craniata</taxon>
        <taxon>Vertebrata</taxon>
        <taxon>Euteleostomi</taxon>
        <taxon>Actinopterygii</taxon>
        <taxon>Neopterygii</taxon>
        <taxon>Teleostei</taxon>
        <taxon>Neoteleostei</taxon>
        <taxon>Acanthomorphata</taxon>
        <taxon>Eupercaria</taxon>
        <taxon>Perciformes</taxon>
        <taxon>Cottioidei</taxon>
        <taxon>Cottales</taxon>
        <taxon>Liparidae</taxon>
        <taxon>Liparis</taxon>
    </lineage>
</organism>
<dbReference type="GO" id="GO:0004947">
    <property type="term" value="F:bradykinin receptor activity"/>
    <property type="evidence" value="ECO:0007669"/>
    <property type="project" value="InterPro"/>
</dbReference>
<evidence type="ECO:0000256" key="3">
    <source>
        <dbReference type="ARBA" id="ARBA00022692"/>
    </source>
</evidence>
<feature type="transmembrane region" description="Helical" evidence="13">
    <location>
        <begin position="38"/>
        <end position="59"/>
    </location>
</feature>
<dbReference type="PANTHER" id="PTHR10489">
    <property type="entry name" value="CELL ADHESION MOLECULE"/>
    <property type="match status" value="1"/>
</dbReference>
<keyword evidence="2" id="KW-1003">Cell membrane</keyword>
<keyword evidence="10 11" id="KW-0807">Transducer</keyword>
<reference evidence="15 16" key="1">
    <citation type="submission" date="2019-03" db="EMBL/GenBank/DDBJ databases">
        <title>First draft genome of Liparis tanakae, snailfish: a comprehensive survey of snailfish specific genes.</title>
        <authorList>
            <person name="Kim W."/>
            <person name="Song I."/>
            <person name="Jeong J.-H."/>
            <person name="Kim D."/>
            <person name="Kim S."/>
            <person name="Ryu S."/>
            <person name="Song J.Y."/>
            <person name="Lee S.K."/>
        </authorList>
    </citation>
    <scope>NUCLEOTIDE SEQUENCE [LARGE SCALE GENOMIC DNA]</scope>
    <source>
        <tissue evidence="15">Muscle</tissue>
    </source>
</reference>
<sequence length="349" mass="37990">MSDPADLGSSAASEERNASGAGCPPPQLSEWHAAVLPAYILLIAALGVALNVFVMAVLLLHKKACTVAEIYLSNMAAADFLLTACLPFWAAYAANGFDWTLPAPLCSLVTLCIKMNADCSIYFLVLISIDRYVALVHPLSRSWIRRPAAARGGCVLVWGVGVALSAPTLLYRDVVYVPYSDTHKCFPDYPSAAALHLSEGTQVTFGFVVPVLIISVCTFRILRALRRRLDVSSRRAEHRATRLVLAVLVAFAACWLPFHAVKVLYLLVYADVLTGCSLRSALHTCSNIFMYLAFFNSVLNPILYVIVGNNFRKKVCELFRRPSGGRAALGTTFTCSNASRSFRTTGASR</sequence>
<feature type="transmembrane region" description="Helical" evidence="13">
    <location>
        <begin position="243"/>
        <end position="268"/>
    </location>
</feature>
<evidence type="ECO:0000313" key="15">
    <source>
        <dbReference type="EMBL" id="TNN33094.1"/>
    </source>
</evidence>
<feature type="transmembrane region" description="Helical" evidence="13">
    <location>
        <begin position="71"/>
        <end position="90"/>
    </location>
</feature>
<dbReference type="EMBL" id="SRLO01002361">
    <property type="protein sequence ID" value="TNN33094.1"/>
    <property type="molecule type" value="Genomic_DNA"/>
</dbReference>
<comment type="subcellular location">
    <subcellularLocation>
        <location evidence="1">Cell membrane</location>
        <topology evidence="1">Multi-pass membrane protein</topology>
    </subcellularLocation>
</comment>
<keyword evidence="4 13" id="KW-1133">Transmembrane helix</keyword>
<keyword evidence="6 13" id="KW-0472">Membrane</keyword>
<evidence type="ECO:0000256" key="8">
    <source>
        <dbReference type="ARBA" id="ARBA00023170"/>
    </source>
</evidence>
<evidence type="ECO:0000256" key="5">
    <source>
        <dbReference type="ARBA" id="ARBA00023040"/>
    </source>
</evidence>
<dbReference type="PANTHER" id="PTHR10489:SF957">
    <property type="entry name" value="B2 BRADYKININ RECEPTOR"/>
    <property type="match status" value="1"/>
</dbReference>
<evidence type="ECO:0000256" key="11">
    <source>
        <dbReference type="RuleBase" id="RU000688"/>
    </source>
</evidence>
<dbReference type="InterPro" id="IPR000496">
    <property type="entry name" value="Brdyknn_rcpt"/>
</dbReference>
<dbReference type="GO" id="GO:0006955">
    <property type="term" value="P:immune response"/>
    <property type="evidence" value="ECO:0007669"/>
    <property type="project" value="TreeGrafter"/>
</dbReference>
<evidence type="ECO:0000259" key="14">
    <source>
        <dbReference type="PROSITE" id="PS50262"/>
    </source>
</evidence>
<dbReference type="GO" id="GO:0016493">
    <property type="term" value="F:C-C chemokine receptor activity"/>
    <property type="evidence" value="ECO:0007669"/>
    <property type="project" value="TreeGrafter"/>
</dbReference>